<proteinExistence type="inferred from homology"/>
<keyword evidence="1" id="KW-0548">Nucleotidyltransferase</keyword>
<keyword evidence="1" id="KW-0479">Metal-binding</keyword>
<dbReference type="GO" id="GO:0006287">
    <property type="term" value="P:base-excision repair, gap-filling"/>
    <property type="evidence" value="ECO:0007669"/>
    <property type="project" value="TreeGrafter"/>
</dbReference>
<keyword evidence="1" id="KW-0239">DNA-directed DNA polymerase</keyword>
<protein>
    <recommendedName>
        <fullName evidence="1">DNA polymerase epsilon catalytic subunit</fullName>
        <ecNumber evidence="1">2.7.7.7</ecNumber>
    </recommendedName>
</protein>
<dbReference type="GO" id="GO:0045004">
    <property type="term" value="P:DNA replication proofreading"/>
    <property type="evidence" value="ECO:0007669"/>
    <property type="project" value="TreeGrafter"/>
</dbReference>
<keyword evidence="1" id="KW-0004">4Fe-4S</keyword>
<dbReference type="GO" id="GO:0003677">
    <property type="term" value="F:DNA binding"/>
    <property type="evidence" value="ECO:0007669"/>
    <property type="project" value="UniProtKB-KW"/>
</dbReference>
<dbReference type="AlphaFoldDB" id="A0A146K4S5"/>
<reference evidence="2" key="1">
    <citation type="submission" date="2015-07" db="EMBL/GenBank/DDBJ databases">
        <title>Adaptation to a free-living lifestyle via gene acquisitions in the diplomonad Trepomonas sp. PC1.</title>
        <authorList>
            <person name="Xu F."/>
            <person name="Jerlstrom-Hultqvist J."/>
            <person name="Kolisko M."/>
            <person name="Simpson A.G.B."/>
            <person name="Roger A.J."/>
            <person name="Svard S.G."/>
            <person name="Andersson J.O."/>
        </authorList>
    </citation>
    <scope>NUCLEOTIDE SEQUENCE</scope>
    <source>
        <strain evidence="2">PC1</strain>
    </source>
</reference>
<accession>A0A146K4S5</accession>
<feature type="non-terminal residue" evidence="2">
    <location>
        <position position="103"/>
    </location>
</feature>
<dbReference type="GO" id="GO:0008270">
    <property type="term" value="F:zinc ion binding"/>
    <property type="evidence" value="ECO:0007669"/>
    <property type="project" value="UniProtKB-KW"/>
</dbReference>
<dbReference type="GO" id="GO:0006297">
    <property type="term" value="P:nucleotide-excision repair, DNA gap filling"/>
    <property type="evidence" value="ECO:0007669"/>
    <property type="project" value="TreeGrafter"/>
</dbReference>
<comment type="similarity">
    <text evidence="1">Belongs to the DNA polymerase type-B family.</text>
</comment>
<dbReference type="GO" id="GO:0008310">
    <property type="term" value="F:single-stranded DNA 3'-5' DNA exonuclease activity"/>
    <property type="evidence" value="ECO:0007669"/>
    <property type="project" value="TreeGrafter"/>
</dbReference>
<dbReference type="GO" id="GO:0000278">
    <property type="term" value="P:mitotic cell cycle"/>
    <property type="evidence" value="ECO:0007669"/>
    <property type="project" value="TreeGrafter"/>
</dbReference>
<dbReference type="PANTHER" id="PTHR10670">
    <property type="entry name" value="DNA POLYMERASE EPSILON CATALYTIC SUBUNIT A"/>
    <property type="match status" value="1"/>
</dbReference>
<name>A0A146K4S5_9EUKA</name>
<comment type="cofactor">
    <cofactor evidence="1">
        <name>[4Fe-4S] cluster</name>
        <dbReference type="ChEBI" id="CHEBI:49883"/>
    </cofactor>
</comment>
<sequence>VSGCNCIEHDIEEIGIKEIGKFEIQKPVNKDLQKALISQTYAGGRVEAINSGVYRADVNYKFGTHPESSNGYQQLKDQLDQDLEYFIYAKFKADIDQIYIENE</sequence>
<organism evidence="2">
    <name type="scientific">Trepomonas sp. PC1</name>
    <dbReference type="NCBI Taxonomy" id="1076344"/>
    <lineage>
        <taxon>Eukaryota</taxon>
        <taxon>Metamonada</taxon>
        <taxon>Diplomonadida</taxon>
        <taxon>Hexamitidae</taxon>
        <taxon>Hexamitinae</taxon>
        <taxon>Trepomonas</taxon>
    </lineage>
</organism>
<keyword evidence="1" id="KW-0808">Transferase</keyword>
<evidence type="ECO:0000256" key="1">
    <source>
        <dbReference type="RuleBase" id="RU365029"/>
    </source>
</evidence>
<dbReference type="GO" id="GO:0003887">
    <property type="term" value="F:DNA-directed DNA polymerase activity"/>
    <property type="evidence" value="ECO:0007669"/>
    <property type="project" value="UniProtKB-KW"/>
</dbReference>
<keyword evidence="1" id="KW-0411">Iron-sulfur</keyword>
<keyword evidence="1" id="KW-0539">Nucleus</keyword>
<dbReference type="InterPro" id="IPR029703">
    <property type="entry name" value="POL2"/>
</dbReference>
<keyword evidence="1" id="KW-0238">DNA-binding</keyword>
<comment type="function">
    <text evidence="1">DNA polymerase II participates in chromosomal DNA replication.</text>
</comment>
<comment type="subcellular location">
    <subcellularLocation>
        <location evidence="1">Nucleus</location>
    </subcellularLocation>
</comment>
<dbReference type="GO" id="GO:0008622">
    <property type="term" value="C:epsilon DNA polymerase complex"/>
    <property type="evidence" value="ECO:0007669"/>
    <property type="project" value="InterPro"/>
</dbReference>
<evidence type="ECO:0000313" key="2">
    <source>
        <dbReference type="EMBL" id="JAP90894.1"/>
    </source>
</evidence>
<gene>
    <name evidence="2" type="ORF">TPC1_17663</name>
</gene>
<dbReference type="GO" id="GO:0051539">
    <property type="term" value="F:4 iron, 4 sulfur cluster binding"/>
    <property type="evidence" value="ECO:0007669"/>
    <property type="project" value="UniProtKB-KW"/>
</dbReference>
<keyword evidence="1" id="KW-0408">Iron</keyword>
<dbReference type="PANTHER" id="PTHR10670:SF0">
    <property type="entry name" value="DNA POLYMERASE EPSILON CATALYTIC SUBUNIT A"/>
    <property type="match status" value="1"/>
</dbReference>
<comment type="catalytic activity">
    <reaction evidence="1">
        <text>DNA(n) + a 2'-deoxyribonucleoside 5'-triphosphate = DNA(n+1) + diphosphate</text>
        <dbReference type="Rhea" id="RHEA:22508"/>
        <dbReference type="Rhea" id="RHEA-COMP:17339"/>
        <dbReference type="Rhea" id="RHEA-COMP:17340"/>
        <dbReference type="ChEBI" id="CHEBI:33019"/>
        <dbReference type="ChEBI" id="CHEBI:61560"/>
        <dbReference type="ChEBI" id="CHEBI:173112"/>
        <dbReference type="EC" id="2.7.7.7"/>
    </reaction>
</comment>
<dbReference type="EMBL" id="GDID01005712">
    <property type="protein sequence ID" value="JAP90894.1"/>
    <property type="molecule type" value="Transcribed_RNA"/>
</dbReference>
<feature type="non-terminal residue" evidence="2">
    <location>
        <position position="1"/>
    </location>
</feature>
<keyword evidence="1" id="KW-0862">Zinc</keyword>
<dbReference type="GO" id="GO:0006272">
    <property type="term" value="P:leading strand elongation"/>
    <property type="evidence" value="ECO:0007669"/>
    <property type="project" value="TreeGrafter"/>
</dbReference>
<keyword evidence="1" id="KW-0863">Zinc-finger</keyword>
<dbReference type="EC" id="2.7.7.7" evidence="1"/>
<keyword evidence="1" id="KW-0235">DNA replication</keyword>